<reference evidence="1 2" key="1">
    <citation type="submission" date="2022-04" db="EMBL/GenBank/DDBJ databases">
        <title>Positive selection, recombination, and allopatry shape intraspecific diversity of widespread and dominant cyanobacteria.</title>
        <authorList>
            <person name="Wei J."/>
            <person name="Shu W."/>
            <person name="Hu C."/>
        </authorList>
    </citation>
    <scope>NUCLEOTIDE SEQUENCE [LARGE SCALE GENOMIC DNA]</scope>
    <source>
        <strain evidence="1 2">GB2-A4</strain>
    </source>
</reference>
<proteinExistence type="predicted"/>
<protein>
    <submittedName>
        <fullName evidence="1">Uncharacterized protein</fullName>
    </submittedName>
</protein>
<dbReference type="Proteomes" id="UP001464891">
    <property type="component" value="Unassembled WGS sequence"/>
</dbReference>
<gene>
    <name evidence="1" type="ORF">NC998_14080</name>
</gene>
<organism evidence="1 2">
    <name type="scientific">Trichocoleus desertorum GB2-A4</name>
    <dbReference type="NCBI Taxonomy" id="2933944"/>
    <lineage>
        <taxon>Bacteria</taxon>
        <taxon>Bacillati</taxon>
        <taxon>Cyanobacteriota</taxon>
        <taxon>Cyanophyceae</taxon>
        <taxon>Leptolyngbyales</taxon>
        <taxon>Trichocoleusaceae</taxon>
        <taxon>Trichocoleus</taxon>
    </lineage>
</organism>
<evidence type="ECO:0000313" key="1">
    <source>
        <dbReference type="EMBL" id="MEP0818224.1"/>
    </source>
</evidence>
<accession>A0ABV0J9B4</accession>
<comment type="caution">
    <text evidence="1">The sequence shown here is derived from an EMBL/GenBank/DDBJ whole genome shotgun (WGS) entry which is preliminary data.</text>
</comment>
<evidence type="ECO:0000313" key="2">
    <source>
        <dbReference type="Proteomes" id="UP001464891"/>
    </source>
</evidence>
<keyword evidence="2" id="KW-1185">Reference proteome</keyword>
<name>A0ABV0J9B4_9CYAN</name>
<dbReference type="RefSeq" id="WP_190441585.1">
    <property type="nucleotide sequence ID" value="NZ_JAMPKM010000008.1"/>
</dbReference>
<dbReference type="EMBL" id="JAMPKM010000008">
    <property type="protein sequence ID" value="MEP0818224.1"/>
    <property type="molecule type" value="Genomic_DNA"/>
</dbReference>
<sequence>MESSFFTVYQTQSGIELRPGCDDSTAEARLICTCKNYEAAYETAQSIAHTRSLPLIDCVYANPMS</sequence>